<organism evidence="2 3">
    <name type="scientific">Pelagicoccus enzymogenes</name>
    <dbReference type="NCBI Taxonomy" id="2773457"/>
    <lineage>
        <taxon>Bacteria</taxon>
        <taxon>Pseudomonadati</taxon>
        <taxon>Verrucomicrobiota</taxon>
        <taxon>Opitutia</taxon>
        <taxon>Puniceicoccales</taxon>
        <taxon>Pelagicoccaceae</taxon>
        <taxon>Pelagicoccus</taxon>
    </lineage>
</organism>
<dbReference type="Proteomes" id="UP000622317">
    <property type="component" value="Unassembled WGS sequence"/>
</dbReference>
<sequence length="66" mass="6683">MKRTLQILALSTSLSLLGGCAVTVPVKVASKTTKLGVKTAATGVKTTAKVAGALVPDGEEKEAEKD</sequence>
<evidence type="ECO:0008006" key="4">
    <source>
        <dbReference type="Google" id="ProtNLM"/>
    </source>
</evidence>
<protein>
    <recommendedName>
        <fullName evidence="4">Lipoprotein</fullName>
    </recommendedName>
</protein>
<keyword evidence="1" id="KW-0732">Signal</keyword>
<feature type="chain" id="PRO_5036874678" description="Lipoprotein" evidence="1">
    <location>
        <begin position="19"/>
        <end position="66"/>
    </location>
</feature>
<dbReference type="PROSITE" id="PS51257">
    <property type="entry name" value="PROKAR_LIPOPROTEIN"/>
    <property type="match status" value="1"/>
</dbReference>
<dbReference type="RefSeq" id="WP_191618578.1">
    <property type="nucleotide sequence ID" value="NZ_JACYFG010000042.1"/>
</dbReference>
<proteinExistence type="predicted"/>
<name>A0A927FBT2_9BACT</name>
<gene>
    <name evidence="2" type="ORF">IEN85_18410</name>
</gene>
<dbReference type="EMBL" id="JACYFG010000042">
    <property type="protein sequence ID" value="MBD5781480.1"/>
    <property type="molecule type" value="Genomic_DNA"/>
</dbReference>
<feature type="signal peptide" evidence="1">
    <location>
        <begin position="1"/>
        <end position="18"/>
    </location>
</feature>
<keyword evidence="3" id="KW-1185">Reference proteome</keyword>
<evidence type="ECO:0000256" key="1">
    <source>
        <dbReference type="SAM" id="SignalP"/>
    </source>
</evidence>
<evidence type="ECO:0000313" key="3">
    <source>
        <dbReference type="Proteomes" id="UP000622317"/>
    </source>
</evidence>
<evidence type="ECO:0000313" key="2">
    <source>
        <dbReference type="EMBL" id="MBD5781480.1"/>
    </source>
</evidence>
<dbReference type="AlphaFoldDB" id="A0A927FBT2"/>
<comment type="caution">
    <text evidence="2">The sequence shown here is derived from an EMBL/GenBank/DDBJ whole genome shotgun (WGS) entry which is preliminary data.</text>
</comment>
<reference evidence="2" key="1">
    <citation type="submission" date="2020-09" db="EMBL/GenBank/DDBJ databases">
        <title>Pelagicoccus enzymogenes sp. nov. with an EPS production, isolated from marine sediment.</title>
        <authorList>
            <person name="Feng X."/>
        </authorList>
    </citation>
    <scope>NUCLEOTIDE SEQUENCE</scope>
    <source>
        <strain evidence="2">NFK12</strain>
    </source>
</reference>
<accession>A0A927FBT2</accession>